<dbReference type="EMBL" id="CP015350">
    <property type="protein sequence ID" value="ANS49298.1"/>
    <property type="molecule type" value="Genomic_DNA"/>
</dbReference>
<evidence type="ECO:0000256" key="1">
    <source>
        <dbReference type="SAM" id="Phobius"/>
    </source>
</evidence>
<organism evidence="2 3">
    <name type="scientific">Bacillus thuringiensis</name>
    <dbReference type="NCBI Taxonomy" id="1428"/>
    <lineage>
        <taxon>Bacteria</taxon>
        <taxon>Bacillati</taxon>
        <taxon>Bacillota</taxon>
        <taxon>Bacilli</taxon>
        <taxon>Bacillales</taxon>
        <taxon>Bacillaceae</taxon>
        <taxon>Bacillus</taxon>
        <taxon>Bacillus cereus group</taxon>
    </lineage>
</organism>
<proteinExistence type="predicted"/>
<keyword evidence="1" id="KW-0472">Membrane</keyword>
<reference evidence="2 3" key="1">
    <citation type="submission" date="2016-04" db="EMBL/GenBank/DDBJ databases">
        <title>High quality genome of the nematocidal Bacillus thuringiensis MYBT18246.</title>
        <authorList>
            <person name="Hollensteiner J."/>
            <person name="Poehlein A."/>
            <person name="Sproeer C."/>
            <person name="Bunk B."/>
            <person name="Rosenstiel P."/>
            <person name="Schulenburg H."/>
            <person name="Liesegang H."/>
        </authorList>
    </citation>
    <scope>NUCLEOTIDE SEQUENCE [LARGE SCALE GENOMIC DNA]</scope>
    <source>
        <strain evidence="2 3">MYBT18246</strain>
    </source>
</reference>
<gene>
    <name evidence="2" type="ORF">BT246_39520</name>
</gene>
<dbReference type="RefSeq" id="WP_197262939.1">
    <property type="nucleotide sequence ID" value="NZ_CP015350.1"/>
</dbReference>
<protein>
    <submittedName>
        <fullName evidence="2">Uncharacterized protein</fullName>
    </submittedName>
</protein>
<accession>A0A9W3SD48</accession>
<evidence type="ECO:0000313" key="3">
    <source>
        <dbReference type="Proteomes" id="UP000092743"/>
    </source>
</evidence>
<dbReference type="AlphaFoldDB" id="A0A9W3SD48"/>
<name>A0A9W3SD48_BACTU</name>
<keyword evidence="1" id="KW-1133">Transmembrane helix</keyword>
<keyword evidence="1" id="KW-0812">Transmembrane</keyword>
<evidence type="ECO:0000313" key="2">
    <source>
        <dbReference type="EMBL" id="ANS49298.1"/>
    </source>
</evidence>
<feature type="transmembrane region" description="Helical" evidence="1">
    <location>
        <begin position="28"/>
        <end position="49"/>
    </location>
</feature>
<dbReference type="Proteomes" id="UP000092743">
    <property type="component" value="Chromosome"/>
</dbReference>
<sequence>MTILAWIVIAISLMFIVAVTTNKKYELAVRITTIVLFSPSLLLSILYLIN</sequence>